<dbReference type="InterPro" id="IPR002023">
    <property type="entry name" value="NuoE-like"/>
</dbReference>
<comment type="cofactor">
    <cofactor evidence="7">
        <name>[2Fe-2S] cluster</name>
        <dbReference type="ChEBI" id="CHEBI:190135"/>
    </cofactor>
    <text evidence="7">Binds 1 [2Fe-2S] cluster.</text>
</comment>
<feature type="binding site" evidence="7">
    <location>
        <position position="94"/>
    </location>
    <ligand>
        <name>[2Fe-2S] cluster</name>
        <dbReference type="ChEBI" id="CHEBI:190135"/>
    </ligand>
</feature>
<evidence type="ECO:0000256" key="6">
    <source>
        <dbReference type="ARBA" id="ARBA00034078"/>
    </source>
</evidence>
<dbReference type="PANTHER" id="PTHR43342:SF1">
    <property type="entry name" value="BIFURCATING [FEFE] HYDROGENASE GAMMA SUBUNIT"/>
    <property type="match status" value="1"/>
</dbReference>
<dbReference type="STRING" id="1307839.L21SP5_00364"/>
<keyword evidence="9" id="KW-1185">Reference proteome</keyword>
<feature type="binding site" evidence="7">
    <location>
        <position position="99"/>
    </location>
    <ligand>
        <name>[2Fe-2S] cluster</name>
        <dbReference type="ChEBI" id="CHEBI:190135"/>
    </ligand>
</feature>
<feature type="binding site" evidence="7">
    <location>
        <position position="135"/>
    </location>
    <ligand>
        <name>[2Fe-2S] cluster</name>
        <dbReference type="ChEBI" id="CHEBI:190135"/>
    </ligand>
</feature>
<dbReference type="EMBL" id="CP013118">
    <property type="protein sequence ID" value="ALO14043.1"/>
    <property type="molecule type" value="Genomic_DNA"/>
</dbReference>
<organism evidence="8 9">
    <name type="scientific">Salinivirga cyanobacteriivorans</name>
    <dbReference type="NCBI Taxonomy" id="1307839"/>
    <lineage>
        <taxon>Bacteria</taxon>
        <taxon>Pseudomonadati</taxon>
        <taxon>Bacteroidota</taxon>
        <taxon>Bacteroidia</taxon>
        <taxon>Bacteroidales</taxon>
        <taxon>Salinivirgaceae</taxon>
        <taxon>Salinivirga</taxon>
    </lineage>
</organism>
<dbReference type="PROSITE" id="PS01099">
    <property type="entry name" value="COMPLEX1_24K"/>
    <property type="match status" value="1"/>
</dbReference>
<keyword evidence="5 7" id="KW-0411">Iron-sulfur</keyword>
<dbReference type="NCBIfam" id="NF005722">
    <property type="entry name" value="PRK07539.1-2"/>
    <property type="match status" value="1"/>
</dbReference>
<dbReference type="InterPro" id="IPR036249">
    <property type="entry name" value="Thioredoxin-like_sf"/>
</dbReference>
<feature type="binding site" evidence="7">
    <location>
        <position position="139"/>
    </location>
    <ligand>
        <name>[2Fe-2S] cluster</name>
        <dbReference type="ChEBI" id="CHEBI:190135"/>
    </ligand>
</feature>
<dbReference type="GO" id="GO:0046872">
    <property type="term" value="F:metal ion binding"/>
    <property type="evidence" value="ECO:0007669"/>
    <property type="project" value="UniProtKB-KW"/>
</dbReference>
<protein>
    <submittedName>
        <fullName evidence="8">NADP-reducing hydrogenase subunit HndA</fullName>
        <ecNumber evidence="8">1.12.1.3</ecNumber>
    </submittedName>
</protein>
<comment type="similarity">
    <text evidence="1">Belongs to the complex I 24 kDa subunit family.</text>
</comment>
<dbReference type="Gene3D" id="1.10.10.1590">
    <property type="entry name" value="NADH-quinone oxidoreductase subunit E"/>
    <property type="match status" value="1"/>
</dbReference>
<evidence type="ECO:0000313" key="9">
    <source>
        <dbReference type="Proteomes" id="UP000064893"/>
    </source>
</evidence>
<dbReference type="PIRSF" id="PIRSF000216">
    <property type="entry name" value="NADH_DH_24kDa"/>
    <property type="match status" value="1"/>
</dbReference>
<keyword evidence="4 7" id="KW-0408">Iron</keyword>
<dbReference type="PANTHER" id="PTHR43342">
    <property type="entry name" value="NADH-QUINONE OXIDOREDUCTASE, E SUBUNIT"/>
    <property type="match status" value="1"/>
</dbReference>
<evidence type="ECO:0000256" key="1">
    <source>
        <dbReference type="ARBA" id="ARBA00010643"/>
    </source>
</evidence>
<dbReference type="GO" id="GO:0051537">
    <property type="term" value="F:2 iron, 2 sulfur cluster binding"/>
    <property type="evidence" value="ECO:0007669"/>
    <property type="project" value="UniProtKB-KW"/>
</dbReference>
<keyword evidence="2 7" id="KW-0001">2Fe-2S</keyword>
<evidence type="ECO:0000256" key="3">
    <source>
        <dbReference type="ARBA" id="ARBA00022723"/>
    </source>
</evidence>
<dbReference type="InterPro" id="IPR042128">
    <property type="entry name" value="NuoE_dom"/>
</dbReference>
<evidence type="ECO:0000313" key="8">
    <source>
        <dbReference type="EMBL" id="ALO14043.1"/>
    </source>
</evidence>
<name>A0A0S2HVI4_9BACT</name>
<dbReference type="InterPro" id="IPR028431">
    <property type="entry name" value="NADP_DH_HndA-like"/>
</dbReference>
<dbReference type="SUPFAM" id="SSF52833">
    <property type="entry name" value="Thioredoxin-like"/>
    <property type="match status" value="1"/>
</dbReference>
<gene>
    <name evidence="8" type="primary">hndA_1</name>
    <name evidence="8" type="ORF">L21SP5_00364</name>
</gene>
<dbReference type="KEGG" id="blq:L21SP5_00364"/>
<evidence type="ECO:0000256" key="5">
    <source>
        <dbReference type="ARBA" id="ARBA00023014"/>
    </source>
</evidence>
<keyword evidence="8" id="KW-0560">Oxidoreductase</keyword>
<comment type="cofactor">
    <cofactor evidence="6">
        <name>[2Fe-2S] cluster</name>
        <dbReference type="ChEBI" id="CHEBI:190135"/>
    </cofactor>
</comment>
<accession>A0A0S2HVI4</accession>
<evidence type="ECO:0000256" key="4">
    <source>
        <dbReference type="ARBA" id="ARBA00023004"/>
    </source>
</evidence>
<evidence type="ECO:0000256" key="7">
    <source>
        <dbReference type="PIRSR" id="PIRSR000216-1"/>
    </source>
</evidence>
<sequence length="173" mass="19178">MRVQRLPQKLAQTGPSEQVDLNLLDPLIDKYKNKKGNMIPLLQGTQDIYGYLPRAAFEKIAHETGLQLNDMFGVATFYAQFRLKPVGKNIVKVCHGTACHVQNATKITESLEETLGVKDGETTDDMLFTLESVACLGCCSLAPVMMIGDETYGNLDGKKASRIVKDIRRSEQN</sequence>
<dbReference type="RefSeq" id="WP_057951632.1">
    <property type="nucleotide sequence ID" value="NZ_CP013118.1"/>
</dbReference>
<dbReference type="GO" id="GO:0050583">
    <property type="term" value="F:hydrogen dehydrogenase (NADP+) activity"/>
    <property type="evidence" value="ECO:0007669"/>
    <property type="project" value="UniProtKB-EC"/>
</dbReference>
<dbReference type="InterPro" id="IPR041921">
    <property type="entry name" value="NuoE_N"/>
</dbReference>
<dbReference type="CDD" id="cd03064">
    <property type="entry name" value="TRX_Fd_NuoE"/>
    <property type="match status" value="1"/>
</dbReference>
<dbReference type="Pfam" id="PF01257">
    <property type="entry name" value="2Fe-2S_thioredx"/>
    <property type="match status" value="1"/>
</dbReference>
<keyword evidence="3 7" id="KW-0479">Metal-binding</keyword>
<dbReference type="Gene3D" id="3.40.30.10">
    <property type="entry name" value="Glutaredoxin"/>
    <property type="match status" value="1"/>
</dbReference>
<dbReference type="Proteomes" id="UP000064893">
    <property type="component" value="Chromosome"/>
</dbReference>
<proteinExistence type="inferred from homology"/>
<reference evidence="8 9" key="1">
    <citation type="submission" date="2015-11" db="EMBL/GenBank/DDBJ databases">
        <title>Description and complete genome sequence of a novel strain predominating in hypersaline microbial mats and representing a new family of the Bacteriodetes phylum.</title>
        <authorList>
            <person name="Spring S."/>
            <person name="Bunk B."/>
            <person name="Sproer C."/>
            <person name="Klenk H.-P."/>
        </authorList>
    </citation>
    <scope>NUCLEOTIDE SEQUENCE [LARGE SCALE GENOMIC DNA]</scope>
    <source>
        <strain evidence="8 9">L21-Spi-D4</strain>
    </source>
</reference>
<dbReference type="OrthoDB" id="9807941at2"/>
<dbReference type="AlphaFoldDB" id="A0A0S2HVI4"/>
<dbReference type="EC" id="1.12.1.3" evidence="8"/>
<evidence type="ECO:0000256" key="2">
    <source>
        <dbReference type="ARBA" id="ARBA00022714"/>
    </source>
</evidence>